<accession>A0A450T579</accession>
<gene>
    <name evidence="2" type="ORF">BECKDK2373B_GA0170837_101042</name>
    <name evidence="3" type="ORF">BECKDK2373C_GA0170839_10925</name>
</gene>
<name>A0A450T579_9GAMM</name>
<protein>
    <submittedName>
        <fullName evidence="3">Uncharacterized protein</fullName>
    </submittedName>
</protein>
<feature type="region of interest" description="Disordered" evidence="1">
    <location>
        <begin position="1"/>
        <end position="25"/>
    </location>
</feature>
<proteinExistence type="predicted"/>
<dbReference type="AlphaFoldDB" id="A0A450T579"/>
<evidence type="ECO:0000256" key="1">
    <source>
        <dbReference type="SAM" id="MobiDB-lite"/>
    </source>
</evidence>
<feature type="region of interest" description="Disordered" evidence="1">
    <location>
        <begin position="38"/>
        <end position="71"/>
    </location>
</feature>
<evidence type="ECO:0000313" key="2">
    <source>
        <dbReference type="EMBL" id="VFJ45344.1"/>
    </source>
</evidence>
<dbReference type="EMBL" id="CAADEY010000092">
    <property type="protein sequence ID" value="VFJ61855.1"/>
    <property type="molecule type" value="Genomic_DNA"/>
</dbReference>
<sequence>MNPESNNTPSPRTSTDNGAERDLNQALDALEVILKGNKAKDIQNRSKSSGTAFGDGASMEEERESFTLPDSDSEAFRSLVRQLTDEIQVIVQARMEEALRSVTKDITHQVKNHMNIMLPTLLEELANLAFHKDDNEEHQ</sequence>
<feature type="compositionally biased region" description="Polar residues" evidence="1">
    <location>
        <begin position="1"/>
        <end position="17"/>
    </location>
</feature>
<dbReference type="EMBL" id="CAADEX010000010">
    <property type="protein sequence ID" value="VFJ45344.1"/>
    <property type="molecule type" value="Genomic_DNA"/>
</dbReference>
<reference evidence="3" key="1">
    <citation type="submission" date="2019-02" db="EMBL/GenBank/DDBJ databases">
        <authorList>
            <person name="Gruber-Vodicka R. H."/>
            <person name="Seah K. B. B."/>
        </authorList>
    </citation>
    <scope>NUCLEOTIDE SEQUENCE</scope>
    <source>
        <strain evidence="3">BECK_DK161</strain>
        <strain evidence="2">BECK_DK47</strain>
    </source>
</reference>
<evidence type="ECO:0000313" key="3">
    <source>
        <dbReference type="EMBL" id="VFJ61855.1"/>
    </source>
</evidence>
<organism evidence="3">
    <name type="scientific">Candidatus Kentrum sp. DK</name>
    <dbReference type="NCBI Taxonomy" id="2126562"/>
    <lineage>
        <taxon>Bacteria</taxon>
        <taxon>Pseudomonadati</taxon>
        <taxon>Pseudomonadota</taxon>
        <taxon>Gammaproteobacteria</taxon>
        <taxon>Candidatus Kentrum</taxon>
    </lineage>
</organism>